<dbReference type="Gene3D" id="3.40.50.10190">
    <property type="entry name" value="BRCT domain"/>
    <property type="match status" value="1"/>
</dbReference>
<dbReference type="AlphaFoldDB" id="A0A9W4MJK9"/>
<reference evidence="3" key="1">
    <citation type="submission" date="2021-07" db="EMBL/GenBank/DDBJ databases">
        <authorList>
            <person name="Branca A.L. A."/>
        </authorList>
    </citation>
    <scope>NUCLEOTIDE SEQUENCE</scope>
</reference>
<gene>
    <name evidence="3" type="ORF">POLS_LOCUS572</name>
</gene>
<evidence type="ECO:0000313" key="3">
    <source>
        <dbReference type="EMBL" id="CAG7954638.1"/>
    </source>
</evidence>
<feature type="region of interest" description="Disordered" evidence="1">
    <location>
        <begin position="710"/>
        <end position="740"/>
    </location>
</feature>
<accession>A0A9W4MJK9</accession>
<feature type="compositionally biased region" description="Acidic residues" evidence="1">
    <location>
        <begin position="31"/>
        <end position="47"/>
    </location>
</feature>
<evidence type="ECO:0000256" key="1">
    <source>
        <dbReference type="SAM" id="MobiDB-lite"/>
    </source>
</evidence>
<dbReference type="SUPFAM" id="SSF52113">
    <property type="entry name" value="BRCT domain"/>
    <property type="match status" value="1"/>
</dbReference>
<feature type="compositionally biased region" description="Polar residues" evidence="1">
    <location>
        <begin position="573"/>
        <end position="583"/>
    </location>
</feature>
<keyword evidence="4" id="KW-1185">Reference proteome</keyword>
<proteinExistence type="predicted"/>
<dbReference type="OrthoDB" id="427711at2759"/>
<dbReference type="EMBL" id="CAJVOS010000007">
    <property type="protein sequence ID" value="CAG7954638.1"/>
    <property type="molecule type" value="Genomic_DNA"/>
</dbReference>
<feature type="region of interest" description="Disordered" evidence="1">
    <location>
        <begin position="572"/>
        <end position="592"/>
    </location>
</feature>
<protein>
    <recommendedName>
        <fullName evidence="2">BRCT domain-containing protein</fullName>
    </recommendedName>
</protein>
<feature type="compositionally biased region" description="Basic and acidic residues" evidence="1">
    <location>
        <begin position="85"/>
        <end position="101"/>
    </location>
</feature>
<evidence type="ECO:0000259" key="2">
    <source>
        <dbReference type="PROSITE" id="PS50172"/>
    </source>
</evidence>
<organism evidence="3 4">
    <name type="scientific">Penicillium olsonii</name>
    <dbReference type="NCBI Taxonomy" id="99116"/>
    <lineage>
        <taxon>Eukaryota</taxon>
        <taxon>Fungi</taxon>
        <taxon>Dikarya</taxon>
        <taxon>Ascomycota</taxon>
        <taxon>Pezizomycotina</taxon>
        <taxon>Eurotiomycetes</taxon>
        <taxon>Eurotiomycetidae</taxon>
        <taxon>Eurotiales</taxon>
        <taxon>Aspergillaceae</taxon>
        <taxon>Penicillium</taxon>
    </lineage>
</organism>
<dbReference type="PROSITE" id="PS50172">
    <property type="entry name" value="BRCT"/>
    <property type="match status" value="1"/>
</dbReference>
<dbReference type="InterPro" id="IPR036420">
    <property type="entry name" value="BRCT_dom_sf"/>
</dbReference>
<feature type="domain" description="BRCT" evidence="2">
    <location>
        <begin position="744"/>
        <end position="850"/>
    </location>
</feature>
<feature type="region of interest" description="Disordered" evidence="1">
    <location>
        <begin position="1"/>
        <end position="115"/>
    </location>
</feature>
<dbReference type="Proteomes" id="UP001153618">
    <property type="component" value="Unassembled WGS sequence"/>
</dbReference>
<dbReference type="InterPro" id="IPR001357">
    <property type="entry name" value="BRCT_dom"/>
</dbReference>
<evidence type="ECO:0000313" key="4">
    <source>
        <dbReference type="Proteomes" id="UP001153618"/>
    </source>
</evidence>
<sequence length="868" mass="96286">MAPKKAAKRSKVAKTSKRAKVARASKSPEPTEQEDSETTEEVSEPGDPEALGAMTKAKRRRRSPPPVDRRPAKKAKPTPKAVKPTLKDDKDRPSKIVERQGTKIQPEPVDDLAGPDQIEVVSDMKAFEADLKNSYVKRLAEARAKNAKKPVKRARATWSYKGPKPLNDISKLPKGWTWDEPDLDEDDIDAQVKRCEERIAEQIMPRFFEHRLKGYKAAQKIRDDMAVGEKGKYSKDVIQRISVLRDIEKAIESKEFPDKNKQLPNVKALLKAYRSHELDWYGDDLVTYWSNGKRLCEPRPLNWAEFQALARKHEGWKSFWVEGYKTGVRLCNVDMPNIVMDHVGAPPGPPTLAKGTPTGAPAPLPGHSTTHAWWVALDFLHDTGAEVMQIWDTDIDLMMAMDVNPTTNFPFTTGIHTMFNIRGDPTMRDGILLLACVLDENNLDAVGVQRRLTHWTHVPAAVETGGFIPSHTQRTDGPWIRKALYGATMPNADQFRIWANTRNALKLLSGQAYPNPEPAGVNLGVWPPMREWIRGYGMDITPAGLANIAPIPPNLFKMMPETVDHTVAEHSPSHNTMANTKFKPNTKPPEPRNHRHFDPWQSASTGHQRIEGGSFLGSTPWREARSSKLTQQYKSGDCLPQRRESDTTLVPGAFDGKCGPESPPQAPGEWTMLNEEDAKRNQLGVRDIRSFMGVGKRKAVDDQDDQVKRVKGPGKEISAPVKDVTPARVESEPQSGNASLDLASTSDIFARVTVFINGSTLPQISEYKLKHLLASNGARTSIYMARKTVTHVIIGNPNTGSSGAGGGLSARKLQQEIARGGWKGVRIVSVDWAIESMKAGRRLAESRFPGMHVASKGQRSIAGMFGAK</sequence>
<comment type="caution">
    <text evidence="3">The sequence shown here is derived from an EMBL/GenBank/DDBJ whole genome shotgun (WGS) entry which is preliminary data.</text>
</comment>
<feature type="compositionally biased region" description="Basic residues" evidence="1">
    <location>
        <begin position="1"/>
        <end position="23"/>
    </location>
</feature>
<name>A0A9W4MJK9_PENOL</name>
<dbReference type="SMART" id="SM00292">
    <property type="entry name" value="BRCT"/>
    <property type="match status" value="1"/>
</dbReference>